<accession>A0A372DMS8</accession>
<gene>
    <name evidence="1" type="ORF">D0Y53_07105</name>
</gene>
<dbReference type="Proteomes" id="UP000262917">
    <property type="component" value="Unassembled WGS sequence"/>
</dbReference>
<reference evidence="1 2" key="1">
    <citation type="submission" date="2018-08" db="EMBL/GenBank/DDBJ databases">
        <title>Lysobacter weifangensis sp. nov., a new member of the family 'Xanthomonadaceae', isolated from soil in a farmland.</title>
        <authorList>
            <person name="Zhao H."/>
        </authorList>
    </citation>
    <scope>NUCLEOTIDE SEQUENCE [LARGE SCALE GENOMIC DNA]</scope>
    <source>
        <strain evidence="1 2">WF-2</strain>
    </source>
</reference>
<dbReference type="AlphaFoldDB" id="A0A372DMS8"/>
<dbReference type="InterPro" id="IPR021381">
    <property type="entry name" value="DUF3011"/>
</dbReference>
<dbReference type="RefSeq" id="WP_117202504.1">
    <property type="nucleotide sequence ID" value="NZ_JBHTBK010000002.1"/>
</dbReference>
<comment type="caution">
    <text evidence="1">The sequence shown here is derived from an EMBL/GenBank/DDBJ whole genome shotgun (WGS) entry which is preliminary data.</text>
</comment>
<dbReference type="OrthoDB" id="6052310at2"/>
<name>A0A372DMS8_9GAMM</name>
<keyword evidence="2" id="KW-1185">Reference proteome</keyword>
<evidence type="ECO:0000313" key="1">
    <source>
        <dbReference type="EMBL" id="RFP60895.1"/>
    </source>
</evidence>
<evidence type="ECO:0000313" key="2">
    <source>
        <dbReference type="Proteomes" id="UP000262917"/>
    </source>
</evidence>
<dbReference type="PROSITE" id="PS51257">
    <property type="entry name" value="PROKAR_LIPOPROTEIN"/>
    <property type="match status" value="1"/>
</dbReference>
<dbReference type="EMBL" id="QVPD01000005">
    <property type="protein sequence ID" value="RFP60895.1"/>
    <property type="molecule type" value="Genomic_DNA"/>
</dbReference>
<organism evidence="1 2">
    <name type="scientific">Cognatiluteimonas weifangensis</name>
    <dbReference type="NCBI Taxonomy" id="2303539"/>
    <lineage>
        <taxon>Bacteria</taxon>
        <taxon>Pseudomonadati</taxon>
        <taxon>Pseudomonadota</taxon>
        <taxon>Gammaproteobacteria</taxon>
        <taxon>Lysobacterales</taxon>
        <taxon>Lysobacteraceae</taxon>
        <taxon>Cognatiluteimonas</taxon>
    </lineage>
</organism>
<dbReference type="Pfam" id="PF11218">
    <property type="entry name" value="DUF3011"/>
    <property type="match status" value="1"/>
</dbReference>
<sequence>MNGILRMGTVVGALALAGCVGYGYPGYGGYPSGGGYPGGYYPGSAVPTYPGSGYGYGSVVRCESRDGRLRYCDADVRGGVRLSRRLSRTDCIRGHNWGYDDRGIWVTQGCRAEFVTGAGYGSGYGSGYGRPDDRGGRIVRCESSDGRERYCDVPIRVRAELVRQLSRTRCVQGRNWRWDRGGIRVTGGCRAEFRVY</sequence>
<proteinExistence type="predicted"/>
<protein>
    <submittedName>
        <fullName evidence="1">DUF3011 domain-containing protein</fullName>
    </submittedName>
</protein>